<comment type="caution">
    <text evidence="1">The sequence shown here is derived from an EMBL/GenBank/DDBJ whole genome shotgun (WGS) entry which is preliminary data.</text>
</comment>
<gene>
    <name evidence="1" type="ORF">B296_00025696</name>
</gene>
<dbReference type="EMBL" id="AMZH03026955">
    <property type="protein sequence ID" value="RRT34371.1"/>
    <property type="molecule type" value="Genomic_DNA"/>
</dbReference>
<name>A0A426X4G7_ENSVE</name>
<reference evidence="1 2" key="1">
    <citation type="journal article" date="2014" name="Agronomy (Basel)">
        <title>A Draft Genome Sequence for Ensete ventricosum, the Drought-Tolerant Tree Against Hunger.</title>
        <authorList>
            <person name="Harrison J."/>
            <person name="Moore K.A."/>
            <person name="Paszkiewicz K."/>
            <person name="Jones T."/>
            <person name="Grant M."/>
            <person name="Ambacheew D."/>
            <person name="Muzemil S."/>
            <person name="Studholme D.J."/>
        </authorList>
    </citation>
    <scope>NUCLEOTIDE SEQUENCE [LARGE SCALE GENOMIC DNA]</scope>
</reference>
<dbReference type="Proteomes" id="UP000287651">
    <property type="component" value="Unassembled WGS sequence"/>
</dbReference>
<evidence type="ECO:0000313" key="1">
    <source>
        <dbReference type="EMBL" id="RRT34371.1"/>
    </source>
</evidence>
<protein>
    <submittedName>
        <fullName evidence="1">Uncharacterized protein</fullName>
    </submittedName>
</protein>
<organism evidence="1 2">
    <name type="scientific">Ensete ventricosum</name>
    <name type="common">Abyssinian banana</name>
    <name type="synonym">Musa ensete</name>
    <dbReference type="NCBI Taxonomy" id="4639"/>
    <lineage>
        <taxon>Eukaryota</taxon>
        <taxon>Viridiplantae</taxon>
        <taxon>Streptophyta</taxon>
        <taxon>Embryophyta</taxon>
        <taxon>Tracheophyta</taxon>
        <taxon>Spermatophyta</taxon>
        <taxon>Magnoliopsida</taxon>
        <taxon>Liliopsida</taxon>
        <taxon>Zingiberales</taxon>
        <taxon>Musaceae</taxon>
        <taxon>Ensete</taxon>
    </lineage>
</organism>
<dbReference type="AlphaFoldDB" id="A0A426X4G7"/>
<accession>A0A426X4G7</accession>
<evidence type="ECO:0000313" key="2">
    <source>
        <dbReference type="Proteomes" id="UP000287651"/>
    </source>
</evidence>
<proteinExistence type="predicted"/>
<sequence length="232" mass="26326">MTRVIELQSDDGFRSSLSIRPSLDDAIGSRREFTRRFAEGIGKLAGSTLITDNNVNKMFDEMLMFGRVLRFVYIPCTASSGLAVRLVREIANAKDSVLMQELVHRRWSVRGHPKRRVFMCPSELALDESLSHQYMGAVYYTGRSPSAMQRIVGPWAWQHYSTQRRDFRGVIDPLLSWRESIGRKRGRGDGEYKDKLQVPRQGGRAGAKELYKTGVDGLLIKIAESEGLRIDT</sequence>